<dbReference type="EMBL" id="ML996082">
    <property type="protein sequence ID" value="KAF2156389.1"/>
    <property type="molecule type" value="Genomic_DNA"/>
</dbReference>
<evidence type="ECO:0000313" key="2">
    <source>
        <dbReference type="Proteomes" id="UP000799439"/>
    </source>
</evidence>
<sequence length="367" mass="40771">MLGMATSLSRLILSLPEMARWLADSSTPLLVILRDQSSISTETAQSAIDLAHTLHIQLTLIPRGQFAVHTKEKTDADTDETAGGEAQSNFGLAKAFMHYKTSSTKWFGVIDDDTFFVSLPAMIRALEAYAPDQPYYVGALSERHLGMNTEGFKAWGGAGIFMTLPLMTILAASFDTCISMAGTWGDALWRDCIARSTSPTVQLTELPGLHQLDMFPSVSGWYESGPWPLLTLHHWKSWHSFPVPEAHLVTSLAGPRSLFARFAFRAGDQNLVFTNGYSLVEYPSGLPDMNLVENTFVAYPEAHDEDGVREFRFSLGRLRPRMKEGKDKKSWILEHAVDDGGTVRQFYVRRGAGPDGTDSVFEVDWVR</sequence>
<protein>
    <submittedName>
        <fullName evidence="1">Glycosyltransferase family 31 protein</fullName>
    </submittedName>
</protein>
<proteinExistence type="predicted"/>
<dbReference type="PANTHER" id="PTHR10811">
    <property type="entry name" value="FRINGE-RELATED"/>
    <property type="match status" value="1"/>
</dbReference>
<dbReference type="OrthoDB" id="414175at2759"/>
<dbReference type="Gene3D" id="3.90.550.50">
    <property type="match status" value="1"/>
</dbReference>
<accession>A0A9P4MNN3</accession>
<keyword evidence="2" id="KW-1185">Reference proteome</keyword>
<evidence type="ECO:0000313" key="1">
    <source>
        <dbReference type="EMBL" id="KAF2156389.1"/>
    </source>
</evidence>
<dbReference type="Proteomes" id="UP000799439">
    <property type="component" value="Unassembled WGS sequence"/>
</dbReference>
<reference evidence="1" key="1">
    <citation type="journal article" date="2020" name="Stud. Mycol.">
        <title>101 Dothideomycetes genomes: a test case for predicting lifestyles and emergence of pathogens.</title>
        <authorList>
            <person name="Haridas S."/>
            <person name="Albert R."/>
            <person name="Binder M."/>
            <person name="Bloem J."/>
            <person name="Labutti K."/>
            <person name="Salamov A."/>
            <person name="Andreopoulos B."/>
            <person name="Baker S."/>
            <person name="Barry K."/>
            <person name="Bills G."/>
            <person name="Bluhm B."/>
            <person name="Cannon C."/>
            <person name="Castanera R."/>
            <person name="Culley D."/>
            <person name="Daum C."/>
            <person name="Ezra D."/>
            <person name="Gonzalez J."/>
            <person name="Henrissat B."/>
            <person name="Kuo A."/>
            <person name="Liang C."/>
            <person name="Lipzen A."/>
            <person name="Lutzoni F."/>
            <person name="Magnuson J."/>
            <person name="Mondo S."/>
            <person name="Nolan M."/>
            <person name="Ohm R."/>
            <person name="Pangilinan J."/>
            <person name="Park H.-J."/>
            <person name="Ramirez L."/>
            <person name="Alfaro M."/>
            <person name="Sun H."/>
            <person name="Tritt A."/>
            <person name="Yoshinaga Y."/>
            <person name="Zwiers L.-H."/>
            <person name="Turgeon B."/>
            <person name="Goodwin S."/>
            <person name="Spatafora J."/>
            <person name="Crous P."/>
            <person name="Grigoriev I."/>
        </authorList>
    </citation>
    <scope>NUCLEOTIDE SEQUENCE</scope>
    <source>
        <strain evidence="1">CBS 260.36</strain>
    </source>
</reference>
<dbReference type="Pfam" id="PF04646">
    <property type="entry name" value="DUF604"/>
    <property type="match status" value="1"/>
</dbReference>
<dbReference type="InterPro" id="IPR006740">
    <property type="entry name" value="DUF604"/>
</dbReference>
<organism evidence="1 2">
    <name type="scientific">Myriangium duriaei CBS 260.36</name>
    <dbReference type="NCBI Taxonomy" id="1168546"/>
    <lineage>
        <taxon>Eukaryota</taxon>
        <taxon>Fungi</taxon>
        <taxon>Dikarya</taxon>
        <taxon>Ascomycota</taxon>
        <taxon>Pezizomycotina</taxon>
        <taxon>Dothideomycetes</taxon>
        <taxon>Dothideomycetidae</taxon>
        <taxon>Myriangiales</taxon>
        <taxon>Myriangiaceae</taxon>
        <taxon>Myriangium</taxon>
    </lineage>
</organism>
<dbReference type="AlphaFoldDB" id="A0A9P4MNN3"/>
<gene>
    <name evidence="1" type="ORF">K461DRAFT_284850</name>
</gene>
<comment type="caution">
    <text evidence="1">The sequence shown here is derived from an EMBL/GenBank/DDBJ whole genome shotgun (WGS) entry which is preliminary data.</text>
</comment>
<name>A0A9P4MNN3_9PEZI</name>